<dbReference type="AlphaFoldDB" id="A0A1H9XF89"/>
<keyword evidence="9" id="KW-1185">Reference proteome</keyword>
<dbReference type="OrthoDB" id="3193769at2"/>
<organism evidence="7 8">
    <name type="scientific">Butyrivibrio fibrisolvens</name>
    <dbReference type="NCBI Taxonomy" id="831"/>
    <lineage>
        <taxon>Bacteria</taxon>
        <taxon>Bacillati</taxon>
        <taxon>Bacillota</taxon>
        <taxon>Clostridia</taxon>
        <taxon>Lachnospirales</taxon>
        <taxon>Lachnospiraceae</taxon>
        <taxon>Butyrivibrio</taxon>
    </lineage>
</organism>
<feature type="domain" description="HTH IS408-type" evidence="3">
    <location>
        <begin position="4"/>
        <end position="82"/>
    </location>
</feature>
<evidence type="ECO:0000313" key="5">
    <source>
        <dbReference type="EMBL" id="PWT26593.1"/>
    </source>
</evidence>
<evidence type="ECO:0000256" key="1">
    <source>
        <dbReference type="ARBA" id="ARBA00009277"/>
    </source>
</evidence>
<dbReference type="InterPro" id="IPR036397">
    <property type="entry name" value="RNaseH_sf"/>
</dbReference>
<dbReference type="NCBIfam" id="NF033546">
    <property type="entry name" value="transpos_IS21"/>
    <property type="match status" value="1"/>
</dbReference>
<protein>
    <submittedName>
        <fullName evidence="7">Transposase</fullName>
    </submittedName>
</protein>
<dbReference type="EMBL" id="NXNG01000001">
    <property type="protein sequence ID" value="PWT27213.1"/>
    <property type="molecule type" value="Genomic_DNA"/>
</dbReference>
<dbReference type="Proteomes" id="UP000245488">
    <property type="component" value="Chromosome"/>
</dbReference>
<dbReference type="EMBL" id="FOGJ01000067">
    <property type="protein sequence ID" value="SES44527.1"/>
    <property type="molecule type" value="Genomic_DNA"/>
</dbReference>
<sequence length="516" mass="59334">MTKYREILRLKSLGFSERNIALSVPCSRNTVSKVVKSAEEKGISWPLPEGTTDADLEKQLSSSPASVTTKRMPDFNYIRKELLKNGVSKKLLWTEYMEDCRQAGEEPLMYSQFCYYIQQDENKRRATMHINRKPGEQVEVDWAGDTAELVDPYTGEITEVYIFVGVMTYSQYAFVEAFPDEKQQSWITAHVHMYDYFGGVAKILVPDNCKTAVIHNNSWKDPRINAIYHELAEHYGTAIIPARVRKPKDKPNAEGSVGNISTWIVAALRNEQFFTLAELNAAIRKKLEEFNHRPFQKKEGSRYELFHDEELPLLVPLPATRYELAEWKQATVQFNYHIAVDGMLYSIPYEYIGKKVDVRITGTIIEVFYNQNRIASHRRLYGRQGQYSTVTEHMPEEHQHYLEWNGDRFRKWAEGIGDNTAKVIDAILRSKRVEQQSYRACMGLLKMADRYSPTRLEEACKTALSYTQSPSYKSVSNILAASKKNASEGEGKNSDTHKSSANGITRGADYYRRKRS</sequence>
<dbReference type="InterPro" id="IPR001584">
    <property type="entry name" value="Integrase_cat-core"/>
</dbReference>
<dbReference type="Gene3D" id="3.30.420.10">
    <property type="entry name" value="Ribonuclease H-like superfamily/Ribonuclease H"/>
    <property type="match status" value="1"/>
</dbReference>
<evidence type="ECO:0000259" key="4">
    <source>
        <dbReference type="PROSITE" id="PS50994"/>
    </source>
</evidence>
<dbReference type="PROSITE" id="PS50532">
    <property type="entry name" value="HTH_IS408"/>
    <property type="match status" value="1"/>
</dbReference>
<dbReference type="PANTHER" id="PTHR35004">
    <property type="entry name" value="TRANSPOSASE RV3428C-RELATED"/>
    <property type="match status" value="1"/>
</dbReference>
<dbReference type="RefSeq" id="WP_074759281.1">
    <property type="nucleotide sequence ID" value="NZ_CM009896.1"/>
</dbReference>
<evidence type="ECO:0000313" key="6">
    <source>
        <dbReference type="EMBL" id="PWT27213.1"/>
    </source>
</evidence>
<dbReference type="EMBL" id="NXNG01000001">
    <property type="protein sequence ID" value="PWT26593.1"/>
    <property type="molecule type" value="Genomic_DNA"/>
</dbReference>
<dbReference type="Proteomes" id="UP000182584">
    <property type="component" value="Unassembled WGS sequence"/>
</dbReference>
<reference evidence="7 8" key="1">
    <citation type="submission" date="2016-10" db="EMBL/GenBank/DDBJ databases">
        <authorList>
            <person name="de Groot N.N."/>
        </authorList>
    </citation>
    <scope>NUCLEOTIDE SEQUENCE [LARGE SCALE GENOMIC DNA]</scope>
    <source>
        <strain evidence="7 8">AR40</strain>
    </source>
</reference>
<dbReference type="PANTHER" id="PTHR35004:SF8">
    <property type="entry name" value="TRANSPOSASE RV3428C-RELATED"/>
    <property type="match status" value="1"/>
</dbReference>
<proteinExistence type="inferred from homology"/>
<evidence type="ECO:0000256" key="2">
    <source>
        <dbReference type="SAM" id="MobiDB-lite"/>
    </source>
</evidence>
<dbReference type="InterPro" id="IPR054353">
    <property type="entry name" value="IstA-like_C"/>
</dbReference>
<feature type="domain" description="Integrase catalytic" evidence="4">
    <location>
        <begin position="130"/>
        <end position="324"/>
    </location>
</feature>
<dbReference type="SUPFAM" id="SSF53098">
    <property type="entry name" value="Ribonuclease H-like"/>
    <property type="match status" value="1"/>
</dbReference>
<comment type="similarity">
    <text evidence="1">Belongs to the transposase IS21/IS408/IS1162 family.</text>
</comment>
<dbReference type="GO" id="GO:0015074">
    <property type="term" value="P:DNA integration"/>
    <property type="evidence" value="ECO:0007669"/>
    <property type="project" value="InterPro"/>
</dbReference>
<feature type="compositionally biased region" description="Basic and acidic residues" evidence="2">
    <location>
        <begin position="485"/>
        <end position="498"/>
    </location>
</feature>
<feature type="region of interest" description="Disordered" evidence="2">
    <location>
        <begin position="483"/>
        <end position="516"/>
    </location>
</feature>
<evidence type="ECO:0000313" key="9">
    <source>
        <dbReference type="Proteomes" id="UP000245488"/>
    </source>
</evidence>
<gene>
    <name evidence="5" type="ORF">CPT75_05365</name>
    <name evidence="6" type="ORF">CPT75_08900</name>
    <name evidence="7" type="ORF">SAMN04487884_1672</name>
</gene>
<evidence type="ECO:0000313" key="7">
    <source>
        <dbReference type="EMBL" id="SES44527.1"/>
    </source>
</evidence>
<reference evidence="5 9" key="2">
    <citation type="submission" date="2017-09" db="EMBL/GenBank/DDBJ databases">
        <title>High-quality draft genome sequence of Butyrivibrio fibrisolvens INBov1, isolated from cow rumen.</title>
        <authorList>
            <person name="Rodriguez Hernaez J."/>
            <person name="Rivarola M."/>
            <person name="Paniego N."/>
            <person name="Cravero S."/>
            <person name="Ceron Cucchi M."/>
            <person name="Martinez M.C."/>
        </authorList>
    </citation>
    <scope>NUCLEOTIDE SEQUENCE [LARGE SCALE GENOMIC DNA]</scope>
    <source>
        <strain evidence="5 9">INBov1</strain>
    </source>
</reference>
<evidence type="ECO:0000259" key="3">
    <source>
        <dbReference type="PROSITE" id="PS50532"/>
    </source>
</evidence>
<evidence type="ECO:0000313" key="8">
    <source>
        <dbReference type="Proteomes" id="UP000182584"/>
    </source>
</evidence>
<accession>A0A1H9XF89</accession>
<dbReference type="InterPro" id="IPR017895">
    <property type="entry name" value="HTH_IS408/IS1162_type"/>
</dbReference>
<dbReference type="PROSITE" id="PS50994">
    <property type="entry name" value="INTEGRASE"/>
    <property type="match status" value="1"/>
</dbReference>
<dbReference type="InterPro" id="IPR012337">
    <property type="entry name" value="RNaseH-like_sf"/>
</dbReference>
<dbReference type="Pfam" id="PF22483">
    <property type="entry name" value="Mu-transpos_C_2"/>
    <property type="match status" value="1"/>
</dbReference>
<dbReference type="GO" id="GO:0003676">
    <property type="term" value="F:nucleic acid binding"/>
    <property type="evidence" value="ECO:0007669"/>
    <property type="project" value="InterPro"/>
</dbReference>
<dbReference type="eggNOG" id="COG4584">
    <property type="taxonomic scope" value="Bacteria"/>
</dbReference>
<name>A0A1H9XF89_BUTFI</name>